<evidence type="ECO:0000313" key="4">
    <source>
        <dbReference type="EMBL" id="UQS87329.1"/>
    </source>
</evidence>
<dbReference type="KEGG" id="lbe:MOO44_04005"/>
<feature type="chain" id="PRO_5038114777" evidence="2">
    <location>
        <begin position="27"/>
        <end position="373"/>
    </location>
</feature>
<dbReference type="CDD" id="cd05379">
    <property type="entry name" value="CAP_bacterial"/>
    <property type="match status" value="1"/>
</dbReference>
<feature type="signal peptide" evidence="2">
    <location>
        <begin position="1"/>
        <end position="26"/>
    </location>
</feature>
<name>A0A976X689_9LACO</name>
<dbReference type="Gene3D" id="3.40.33.10">
    <property type="entry name" value="CAP"/>
    <property type="match status" value="1"/>
</dbReference>
<feature type="region of interest" description="Disordered" evidence="1">
    <location>
        <begin position="147"/>
        <end position="172"/>
    </location>
</feature>
<evidence type="ECO:0000256" key="2">
    <source>
        <dbReference type="SAM" id="SignalP"/>
    </source>
</evidence>
<feature type="region of interest" description="Disordered" evidence="1">
    <location>
        <begin position="104"/>
        <end position="128"/>
    </location>
</feature>
<dbReference type="SUPFAM" id="SSF55797">
    <property type="entry name" value="PR-1-like"/>
    <property type="match status" value="1"/>
</dbReference>
<organism evidence="4 5">
    <name type="scientific">Nicoliella spurrieriana</name>
    <dbReference type="NCBI Taxonomy" id="2925830"/>
    <lineage>
        <taxon>Bacteria</taxon>
        <taxon>Bacillati</taxon>
        <taxon>Bacillota</taxon>
        <taxon>Bacilli</taxon>
        <taxon>Lactobacillales</taxon>
        <taxon>Lactobacillaceae</taxon>
        <taxon>Nicoliella</taxon>
    </lineage>
</organism>
<reference evidence="4" key="1">
    <citation type="journal article" date="2022" name="Int. J. Syst. Evol. Microbiol.">
        <title>Apilactobacillus apisilvae sp. nov., Nicolia spurrieriana gen. nov. sp. nov., Bombilactobacillus folatiphilus sp. nov. and Bombilactobacillus thymidiniphilus sp. nov., four new lactic acid bacterial isolates from stingless bees Tetragonula carbonaria and Austroplebeia australis.</title>
        <authorList>
            <person name="Oliphant S.A."/>
            <person name="Watson-Haigh N.S."/>
            <person name="Sumby K.M."/>
            <person name="Gardner J."/>
            <person name="Groom S."/>
            <person name="Jiranek V."/>
        </authorList>
    </citation>
    <scope>NUCLEOTIDE SEQUENCE</scope>
    <source>
        <strain evidence="4">SGEP1_A5</strain>
    </source>
</reference>
<dbReference type="InterPro" id="IPR035940">
    <property type="entry name" value="CAP_sf"/>
</dbReference>
<evidence type="ECO:0000259" key="3">
    <source>
        <dbReference type="Pfam" id="PF00188"/>
    </source>
</evidence>
<dbReference type="RefSeq" id="WP_260117135.1">
    <property type="nucleotide sequence ID" value="NZ_CP093361.1"/>
</dbReference>
<feature type="compositionally biased region" description="Low complexity" evidence="1">
    <location>
        <begin position="113"/>
        <end position="128"/>
    </location>
</feature>
<evidence type="ECO:0000313" key="5">
    <source>
        <dbReference type="Proteomes" id="UP000831181"/>
    </source>
</evidence>
<gene>
    <name evidence="4" type="ORF">MOO44_04005</name>
</gene>
<dbReference type="Pfam" id="PF00188">
    <property type="entry name" value="CAP"/>
    <property type="match status" value="1"/>
</dbReference>
<proteinExistence type="predicted"/>
<dbReference type="Proteomes" id="UP000831181">
    <property type="component" value="Chromosome"/>
</dbReference>
<dbReference type="AlphaFoldDB" id="A0A976X689"/>
<protein>
    <submittedName>
        <fullName evidence="4">CAP domain-containing protein</fullName>
    </submittedName>
</protein>
<sequence>MKIKKYFISGITAATLLSTVPLAAHAKVTKTITYKARTSRVVKYNQLPTSSKVKGQKNFKLRGAFLAASFSSVRGIRYALLTNNGNKVGWFKLSNLDKVTTTTTTTKVRKKVATTSNNQTASQASSSSANNLGSAIASLSNATTSSSSASTNASSANTANNSSNYTTTFSSATSSSSVDASAANAATSIANMDYTNAATNNPSSDVLSAINQSTDNWNNSTVLAATAQAALNQVNSARATAGLPALIINDQLTKIAQMRAQQIATNFNHWDSNGQLIAFDDAQQLGLDIDSHSYSLSENLGKSFYTDGDTPSTVSAKIINAFQAEGPENNDGNEHGHYINDMDANNKEVGISVYTVSGTNDVYLAMEFGNYYK</sequence>
<evidence type="ECO:0000256" key="1">
    <source>
        <dbReference type="SAM" id="MobiDB-lite"/>
    </source>
</evidence>
<dbReference type="EMBL" id="CP093361">
    <property type="protein sequence ID" value="UQS87329.1"/>
    <property type="molecule type" value="Genomic_DNA"/>
</dbReference>
<keyword evidence="2" id="KW-0732">Signal</keyword>
<keyword evidence="5" id="KW-1185">Reference proteome</keyword>
<feature type="domain" description="SCP" evidence="3">
    <location>
        <begin position="231"/>
        <end position="365"/>
    </location>
</feature>
<accession>A0A976X689</accession>
<dbReference type="InterPro" id="IPR014044">
    <property type="entry name" value="CAP_dom"/>
</dbReference>